<feature type="domain" description="RING-type" evidence="3">
    <location>
        <begin position="141"/>
        <end position="182"/>
    </location>
</feature>
<dbReference type="PANTHER" id="PTHR46400">
    <property type="entry name" value="RING/U-BOX SUPERFAMILY PROTEIN"/>
    <property type="match status" value="1"/>
</dbReference>
<dbReference type="InterPro" id="IPR033276">
    <property type="entry name" value="BB"/>
</dbReference>
<dbReference type="GO" id="GO:0016567">
    <property type="term" value="P:protein ubiquitination"/>
    <property type="evidence" value="ECO:0007669"/>
    <property type="project" value="InterPro"/>
</dbReference>
<dbReference type="InterPro" id="IPR013083">
    <property type="entry name" value="Znf_RING/FYVE/PHD"/>
</dbReference>
<comment type="caution">
    <text evidence="4">The sequence shown here is derived from an EMBL/GenBank/DDBJ whole genome shotgun (WGS) entry which is preliminary data.</text>
</comment>
<evidence type="ECO:0000256" key="2">
    <source>
        <dbReference type="SAM" id="MobiDB-lite"/>
    </source>
</evidence>
<reference evidence="5" key="1">
    <citation type="journal article" date="2023" name="Commun. Biol.">
        <title>Genome analysis of Parmales, the sister group of diatoms, reveals the evolutionary specialization of diatoms from phago-mixotrophs to photoautotrophs.</title>
        <authorList>
            <person name="Ban H."/>
            <person name="Sato S."/>
            <person name="Yoshikawa S."/>
            <person name="Yamada K."/>
            <person name="Nakamura Y."/>
            <person name="Ichinomiya M."/>
            <person name="Sato N."/>
            <person name="Blanc-Mathieu R."/>
            <person name="Endo H."/>
            <person name="Kuwata A."/>
            <person name="Ogata H."/>
        </authorList>
    </citation>
    <scope>NUCLEOTIDE SEQUENCE [LARGE SCALE GENOMIC DNA]</scope>
</reference>
<dbReference type="GO" id="GO:0004842">
    <property type="term" value="F:ubiquitin-protein transferase activity"/>
    <property type="evidence" value="ECO:0007669"/>
    <property type="project" value="InterPro"/>
</dbReference>
<dbReference type="PANTHER" id="PTHR46400:SF5">
    <property type="entry name" value="RING-TYPE DOMAIN-CONTAINING PROTEIN"/>
    <property type="match status" value="1"/>
</dbReference>
<dbReference type="PROSITE" id="PS50089">
    <property type="entry name" value="ZF_RING_2"/>
    <property type="match status" value="1"/>
</dbReference>
<proteinExistence type="predicted"/>
<keyword evidence="1" id="KW-0479">Metal-binding</keyword>
<dbReference type="GO" id="GO:0008270">
    <property type="term" value="F:zinc ion binding"/>
    <property type="evidence" value="ECO:0007669"/>
    <property type="project" value="UniProtKB-KW"/>
</dbReference>
<dbReference type="InterPro" id="IPR001841">
    <property type="entry name" value="Znf_RING"/>
</dbReference>
<dbReference type="SUPFAM" id="SSF57850">
    <property type="entry name" value="RING/U-box"/>
    <property type="match status" value="1"/>
</dbReference>
<dbReference type="AlphaFoldDB" id="A0A9W7G233"/>
<organism evidence="4 5">
    <name type="scientific">Triparma columacea</name>
    <dbReference type="NCBI Taxonomy" id="722753"/>
    <lineage>
        <taxon>Eukaryota</taxon>
        <taxon>Sar</taxon>
        <taxon>Stramenopiles</taxon>
        <taxon>Ochrophyta</taxon>
        <taxon>Bolidophyceae</taxon>
        <taxon>Parmales</taxon>
        <taxon>Triparmaceae</taxon>
        <taxon>Triparma</taxon>
    </lineage>
</organism>
<evidence type="ECO:0000313" key="5">
    <source>
        <dbReference type="Proteomes" id="UP001165065"/>
    </source>
</evidence>
<dbReference type="OrthoDB" id="8062037at2759"/>
<feature type="region of interest" description="Disordered" evidence="2">
    <location>
        <begin position="1"/>
        <end position="26"/>
    </location>
</feature>
<dbReference type="Proteomes" id="UP001165065">
    <property type="component" value="Unassembled WGS sequence"/>
</dbReference>
<evidence type="ECO:0000259" key="3">
    <source>
        <dbReference type="PROSITE" id="PS50089"/>
    </source>
</evidence>
<keyword evidence="1" id="KW-0862">Zinc</keyword>
<keyword evidence="1" id="KW-0863">Zinc-finger</keyword>
<gene>
    <name evidence="4" type="ORF">TrCOL_g5737</name>
</gene>
<dbReference type="Gene3D" id="3.30.40.10">
    <property type="entry name" value="Zinc/RING finger domain, C3HC4 (zinc finger)"/>
    <property type="match status" value="1"/>
</dbReference>
<dbReference type="SMART" id="SM00184">
    <property type="entry name" value="RING"/>
    <property type="match status" value="1"/>
</dbReference>
<accession>A0A9W7G233</accession>
<evidence type="ECO:0000256" key="1">
    <source>
        <dbReference type="PROSITE-ProRule" id="PRU00175"/>
    </source>
</evidence>
<name>A0A9W7G233_9STRA</name>
<dbReference type="EMBL" id="BRYA01000022">
    <property type="protein sequence ID" value="GMI32747.1"/>
    <property type="molecule type" value="Genomic_DNA"/>
</dbReference>
<protein>
    <recommendedName>
        <fullName evidence="3">RING-type domain-containing protein</fullName>
    </recommendedName>
</protein>
<dbReference type="Pfam" id="PF13639">
    <property type="entry name" value="zf-RING_2"/>
    <property type="match status" value="1"/>
</dbReference>
<sequence>MNVNGGRAEEREETVEEREQRELEESEALARQLMAEEAFASYSQSASYLRANSSNFNPEDLAALQAVLQEEDPNGGGVEEDSDGELELDYDGLLELGERIGDVKQERWKLKCGAEISKLPVFPYEAGMFGSQCSNDSESKCLVCQCSYEDGEKLIKLPCGHVFHEECGGEWLRRKDVCPYCRVGIVEEEEEGM</sequence>
<dbReference type="GO" id="GO:0046621">
    <property type="term" value="P:negative regulation of organ growth"/>
    <property type="evidence" value="ECO:0007669"/>
    <property type="project" value="InterPro"/>
</dbReference>
<keyword evidence="5" id="KW-1185">Reference proteome</keyword>
<evidence type="ECO:0000313" key="4">
    <source>
        <dbReference type="EMBL" id="GMI32747.1"/>
    </source>
</evidence>